<dbReference type="NCBIfam" id="TIGR02595">
    <property type="entry name" value="PEP_CTERM"/>
    <property type="match status" value="1"/>
</dbReference>
<feature type="domain" description="Ice-binding protein C-terminal" evidence="1">
    <location>
        <begin position="285"/>
        <end position="306"/>
    </location>
</feature>
<dbReference type="RefSeq" id="WP_186407149.1">
    <property type="nucleotide sequence ID" value="NZ_FLQX01000109.1"/>
</dbReference>
<dbReference type="NCBIfam" id="NF041930">
    <property type="entry name" value="Xrt_dep_XDD3"/>
    <property type="match status" value="1"/>
</dbReference>
<protein>
    <recommendedName>
        <fullName evidence="1">Ice-binding protein C-terminal domain-containing protein</fullName>
    </recommendedName>
</protein>
<evidence type="ECO:0000259" key="1">
    <source>
        <dbReference type="Pfam" id="PF07589"/>
    </source>
</evidence>
<dbReference type="AlphaFoldDB" id="A0A1A8XMN6"/>
<organism evidence="2 3">
    <name type="scientific">Candidatus Accumulibacter aalborgensis</name>
    <dbReference type="NCBI Taxonomy" id="1860102"/>
    <lineage>
        <taxon>Bacteria</taxon>
        <taxon>Pseudomonadati</taxon>
        <taxon>Pseudomonadota</taxon>
        <taxon>Betaproteobacteria</taxon>
        <taxon>Candidatus Accumulibacter</taxon>
    </lineage>
</organism>
<dbReference type="Pfam" id="PF07589">
    <property type="entry name" value="PEP-CTERM"/>
    <property type="match status" value="1"/>
</dbReference>
<gene>
    <name evidence="2" type="ORF">ACCAA_330018</name>
</gene>
<keyword evidence="3" id="KW-1185">Reference proteome</keyword>
<dbReference type="Proteomes" id="UP000199169">
    <property type="component" value="Unassembled WGS sequence"/>
</dbReference>
<dbReference type="InterPro" id="IPR013424">
    <property type="entry name" value="Ice-binding_C"/>
</dbReference>
<dbReference type="EMBL" id="FLQX01000109">
    <property type="protein sequence ID" value="SBT06420.1"/>
    <property type="molecule type" value="Genomic_DNA"/>
</dbReference>
<proteinExistence type="predicted"/>
<accession>A0A1A8XMN6</accession>
<reference evidence="2 3" key="1">
    <citation type="submission" date="2016-06" db="EMBL/GenBank/DDBJ databases">
        <authorList>
            <person name="Kjaerup R.B."/>
            <person name="Dalgaard T.S."/>
            <person name="Juul-Madsen H.R."/>
        </authorList>
    </citation>
    <scope>NUCLEOTIDE SEQUENCE [LARGE SCALE GENOMIC DNA]</scope>
    <source>
        <strain evidence="2">3</strain>
    </source>
</reference>
<sequence>MEKTFCKTLGVKATTSQSASLPAARASAGKRFARAVFCSLVTLAMTTPGASHAGQIWNGWNYAIDSNSDGSGGSGYEELSLAYHQQGSTGYFAISGGMPLAGVPHSGVLNETIAPGELYLNFSSHNLDTQAKYSDPDVFAIRFTSANDSLGNVSGSNPTLGLFKNLTVTNLTGAPYGYTSLQQYYDYGFGRTVGAMGDLNTTTDVTNYFGNGTMYPNVATGTFVEGISSLDAIQLAALGLDFAHFPGALGGEVYGFSFDRSKLPTGAFRAHFFEECINDGIALNVPEPGTLALLSSSLAGIAFRRRRQ</sequence>
<evidence type="ECO:0000313" key="3">
    <source>
        <dbReference type="Proteomes" id="UP000199169"/>
    </source>
</evidence>
<name>A0A1A8XMN6_9PROT</name>
<dbReference type="STRING" id="1860102.ACCAA_330018"/>
<evidence type="ECO:0000313" key="2">
    <source>
        <dbReference type="EMBL" id="SBT06420.1"/>
    </source>
</evidence>